<evidence type="ECO:0000256" key="1">
    <source>
        <dbReference type="SAM" id="MobiDB-lite"/>
    </source>
</evidence>
<accession>A0A8C5CXG9</accession>
<gene>
    <name evidence="2" type="primary">epsti1</name>
</gene>
<dbReference type="Ensembl" id="ENSGMOT00000038747.1">
    <property type="protein sequence ID" value="ENSGMOP00000068507.1"/>
    <property type="gene ID" value="ENSGMOG00000034114.1"/>
</dbReference>
<dbReference type="AlphaFoldDB" id="A0A8C5CXG9"/>
<dbReference type="OMA" id="HRRVNQA"/>
<feature type="compositionally biased region" description="Low complexity" evidence="1">
    <location>
        <begin position="229"/>
        <end position="241"/>
    </location>
</feature>
<organism evidence="2 3">
    <name type="scientific">Gadus morhua</name>
    <name type="common">Atlantic cod</name>
    <dbReference type="NCBI Taxonomy" id="8049"/>
    <lineage>
        <taxon>Eukaryota</taxon>
        <taxon>Metazoa</taxon>
        <taxon>Chordata</taxon>
        <taxon>Craniata</taxon>
        <taxon>Vertebrata</taxon>
        <taxon>Euteleostomi</taxon>
        <taxon>Actinopterygii</taxon>
        <taxon>Neopterygii</taxon>
        <taxon>Teleostei</taxon>
        <taxon>Neoteleostei</taxon>
        <taxon>Acanthomorphata</taxon>
        <taxon>Zeiogadaria</taxon>
        <taxon>Gadariae</taxon>
        <taxon>Gadiformes</taxon>
        <taxon>Gadoidei</taxon>
        <taxon>Gadidae</taxon>
        <taxon>Gadus</taxon>
    </lineage>
</organism>
<dbReference type="PANTHER" id="PTHR22529">
    <property type="entry name" value="EPITHELIAL-STROMAL INTERACTION PROTEIN 1"/>
    <property type="match status" value="1"/>
</dbReference>
<feature type="region of interest" description="Disordered" evidence="1">
    <location>
        <begin position="1"/>
        <end position="50"/>
    </location>
</feature>
<reference evidence="2" key="2">
    <citation type="submission" date="2025-09" db="UniProtKB">
        <authorList>
            <consortium name="Ensembl"/>
        </authorList>
    </citation>
    <scope>IDENTIFICATION</scope>
</reference>
<feature type="compositionally biased region" description="Polar residues" evidence="1">
    <location>
        <begin position="22"/>
        <end position="49"/>
    </location>
</feature>
<feature type="compositionally biased region" description="Basic and acidic residues" evidence="1">
    <location>
        <begin position="323"/>
        <end position="332"/>
    </location>
</feature>
<reference evidence="2" key="1">
    <citation type="submission" date="2025-08" db="UniProtKB">
        <authorList>
            <consortium name="Ensembl"/>
        </authorList>
    </citation>
    <scope>IDENTIFICATION</scope>
</reference>
<feature type="region of interest" description="Disordered" evidence="1">
    <location>
        <begin position="150"/>
        <end position="215"/>
    </location>
</feature>
<name>A0A8C5CXG9_GADMO</name>
<dbReference type="InterPro" id="IPR026185">
    <property type="entry name" value="EPSTI1"/>
</dbReference>
<feature type="compositionally biased region" description="Polar residues" evidence="1">
    <location>
        <begin position="1"/>
        <end position="13"/>
    </location>
</feature>
<keyword evidence="3" id="KW-1185">Reference proteome</keyword>
<dbReference type="Proteomes" id="UP000694546">
    <property type="component" value="Chromosome 20"/>
</dbReference>
<feature type="compositionally biased region" description="Basic and acidic residues" evidence="1">
    <location>
        <begin position="168"/>
        <end position="215"/>
    </location>
</feature>
<sequence length="407" mass="46351">MDSDPNYQNNLNGRGNPDNGAVNRQNNANDVVSPDNGSGNARDTETFTGFTRVAPNETRRRQLQNSRPTSFLHQSVHPSNILSTFTFLPTDQIYLHIFVYPNMCVSVASFAPVAQKEEADFQKYRESLKPVTIDEPPELLGGGVSLAEARRRQQTQLDQSRIQKRMKKMELDRRRRAEEEEENQRLKDEQRQKAEQYERRSKQQEQKRSQQLRQEHCRVTETFLQKLQGEGSSPASSSSGSQTHALHGGGEENEWWRGPESSGLHLKKKEQTLPVPRGQTLQDDPRVRAMGSGQEQADHRKLNSAFLDRLENRGRADDALAFRDSESWESQRPEPPQCSVAHTTPDAPQSDAEWPELAADLEAEFDWAVQKLKVTFPECNRRFLEDILNQCDGDCQQAAALLHETMS</sequence>
<evidence type="ECO:0000313" key="3">
    <source>
        <dbReference type="Proteomes" id="UP000694546"/>
    </source>
</evidence>
<dbReference type="PANTHER" id="PTHR22529:SF1">
    <property type="entry name" value="EPITHELIAL-STROMAL INTERACTION PROTEIN 1"/>
    <property type="match status" value="1"/>
</dbReference>
<proteinExistence type="predicted"/>
<evidence type="ECO:0000313" key="2">
    <source>
        <dbReference type="Ensembl" id="ENSGMOP00000068507.1"/>
    </source>
</evidence>
<feature type="region of interest" description="Disordered" evidence="1">
    <location>
        <begin position="227"/>
        <end position="301"/>
    </location>
</feature>
<dbReference type="CDD" id="cd14279">
    <property type="entry name" value="CUE"/>
    <property type="match status" value="1"/>
</dbReference>
<feature type="region of interest" description="Disordered" evidence="1">
    <location>
        <begin position="323"/>
        <end position="352"/>
    </location>
</feature>
<protein>
    <submittedName>
        <fullName evidence="2">Epithelial stromal interaction 1</fullName>
    </submittedName>
</protein>
<dbReference type="GeneTree" id="ENSGT00390000013820"/>